<keyword evidence="5 7" id="KW-0268">Exocytosis</keyword>
<dbReference type="GO" id="GO:0006887">
    <property type="term" value="P:exocytosis"/>
    <property type="evidence" value="ECO:0007669"/>
    <property type="project" value="UniProtKB-KW"/>
</dbReference>
<feature type="domain" description="Exocyst complex component EXOC2/Sec5 N-terminal" evidence="9">
    <location>
        <begin position="215"/>
        <end position="478"/>
    </location>
</feature>
<protein>
    <recommendedName>
        <fullName evidence="3 7">Exocyst complex component 2</fullName>
    </recommendedName>
</protein>
<evidence type="ECO:0000256" key="2">
    <source>
        <dbReference type="ARBA" id="ARBA00010578"/>
    </source>
</evidence>
<comment type="function">
    <text evidence="1 7">Component of the exocyst complex involved in the docking of exocytic vesicles with fusion sites on the plasma membrane.</text>
</comment>
<dbReference type="SUPFAM" id="SSF81296">
    <property type="entry name" value="E set domains"/>
    <property type="match status" value="1"/>
</dbReference>
<evidence type="ECO:0000313" key="10">
    <source>
        <dbReference type="EMBL" id="KAL3314949.1"/>
    </source>
</evidence>
<accession>A0ABD2Q5U8</accession>
<evidence type="ECO:0000259" key="8">
    <source>
        <dbReference type="Pfam" id="PF01833"/>
    </source>
</evidence>
<comment type="caution">
    <text evidence="10">The sequence shown here is derived from an EMBL/GenBank/DDBJ whole genome shotgun (WGS) entry which is preliminary data.</text>
</comment>
<organism evidence="10 11">
    <name type="scientific">Cichlidogyrus casuarinus</name>
    <dbReference type="NCBI Taxonomy" id="1844966"/>
    <lineage>
        <taxon>Eukaryota</taxon>
        <taxon>Metazoa</taxon>
        <taxon>Spiralia</taxon>
        <taxon>Lophotrochozoa</taxon>
        <taxon>Platyhelminthes</taxon>
        <taxon>Monogenea</taxon>
        <taxon>Monopisthocotylea</taxon>
        <taxon>Dactylogyridea</taxon>
        <taxon>Ancyrocephalidae</taxon>
        <taxon>Cichlidogyrus</taxon>
    </lineage>
</organism>
<dbReference type="Proteomes" id="UP001626550">
    <property type="component" value="Unassembled WGS sequence"/>
</dbReference>
<dbReference type="InterPro" id="IPR014756">
    <property type="entry name" value="Ig_E-set"/>
</dbReference>
<dbReference type="InterPro" id="IPR039481">
    <property type="entry name" value="EXOC2/Sec5_N_dom"/>
</dbReference>
<keyword evidence="11" id="KW-1185">Reference proteome</keyword>
<evidence type="ECO:0000259" key="9">
    <source>
        <dbReference type="Pfam" id="PF15469"/>
    </source>
</evidence>
<dbReference type="AlphaFoldDB" id="A0ABD2Q5U8"/>
<dbReference type="Pfam" id="PF01833">
    <property type="entry name" value="TIG"/>
    <property type="match status" value="1"/>
</dbReference>
<evidence type="ECO:0000256" key="6">
    <source>
        <dbReference type="ARBA" id="ARBA00022927"/>
    </source>
</evidence>
<dbReference type="Pfam" id="PF15469">
    <property type="entry name" value="Sec5"/>
    <property type="match status" value="1"/>
</dbReference>
<proteinExistence type="inferred from homology"/>
<keyword evidence="4 7" id="KW-0813">Transport</keyword>
<dbReference type="Gene3D" id="2.60.40.10">
    <property type="entry name" value="Immunoglobulins"/>
    <property type="match status" value="1"/>
</dbReference>
<comment type="subunit">
    <text evidence="7">Component of the exocyst complex.</text>
</comment>
<evidence type="ECO:0000256" key="5">
    <source>
        <dbReference type="ARBA" id="ARBA00022483"/>
    </source>
</evidence>
<evidence type="ECO:0000313" key="11">
    <source>
        <dbReference type="Proteomes" id="UP001626550"/>
    </source>
</evidence>
<evidence type="ECO:0000256" key="4">
    <source>
        <dbReference type="ARBA" id="ARBA00022448"/>
    </source>
</evidence>
<dbReference type="CDD" id="cd00102">
    <property type="entry name" value="IPT"/>
    <property type="match status" value="1"/>
</dbReference>
<evidence type="ECO:0000256" key="1">
    <source>
        <dbReference type="ARBA" id="ARBA00002660"/>
    </source>
</evidence>
<comment type="similarity">
    <text evidence="2 7">Belongs to the SEC5 family.</text>
</comment>
<dbReference type="GO" id="GO:0000145">
    <property type="term" value="C:exocyst"/>
    <property type="evidence" value="ECO:0007669"/>
    <property type="project" value="UniProtKB-UniRule"/>
</dbReference>
<dbReference type="PANTHER" id="PTHR13043">
    <property type="entry name" value="EXOCYST COMPLEX COMPONENT SEC5"/>
    <property type="match status" value="1"/>
</dbReference>
<feature type="domain" description="IPT/TIG" evidence="8">
    <location>
        <begin position="7"/>
        <end position="81"/>
    </location>
</feature>
<dbReference type="GO" id="GO:0006893">
    <property type="term" value="P:Golgi to plasma membrane transport"/>
    <property type="evidence" value="ECO:0007669"/>
    <property type="project" value="UniProtKB-UniRule"/>
</dbReference>
<gene>
    <name evidence="10" type="primary">EXOC2</name>
    <name evidence="10" type="ORF">Ciccas_006419</name>
</gene>
<dbReference type="PANTHER" id="PTHR13043:SF1">
    <property type="entry name" value="EXOCYST COMPLEX COMPONENT 2"/>
    <property type="match status" value="1"/>
</dbReference>
<name>A0ABD2Q5U8_9PLAT</name>
<dbReference type="InterPro" id="IPR013783">
    <property type="entry name" value="Ig-like_fold"/>
</dbReference>
<sequence>MPGKHSVTGISPASGSPGMRLTIRGQYLGNSKCDIQHVFIGGTDVSLSLYWHSPSKITVITPMLYGELEIAVMINNEFGTSEVKYFQIMTRAVGPQQQVTFWPEDERKTCPAIISSGKDAQDDNETPSSNTVIDSKTGLPISQLVYLDNALPDNDLQEIYLNSRFNFALFHFLAAGSVHLTDPDFDPVLFLLKYCRTCSQMEKLKLAITDDKANLSKSARVEDEFSKALASCTDCGKALFADILSKREYADSARNCLSIMQKFQFLFYLPEKIGQNIARRQYTQVINDYVRARSLFAYSDVDAFRKIFQDVELKMTEFKDDLRQKLNRMPIDFEEAKSVIGFLFELDVEFDPAWLCLNNFKSWLLEGMSSCYQLYRAQCITSQSGANTLKSMTIDSNSKDASTRFLSRHRSSTIHGSVKKFSETSVELSASNQAQSILIFTESICQLLQKEMVEFWRLGNAYVRNQLPSRQKTHSGLSNARKHISIRPKSMANPQISINQPGSFDLADMDELEYATPYDTKASWSVSHQRSSFIYIFWFINLFSQLTASHSRGN</sequence>
<dbReference type="GO" id="GO:0015031">
    <property type="term" value="P:protein transport"/>
    <property type="evidence" value="ECO:0007669"/>
    <property type="project" value="UniProtKB-KW"/>
</dbReference>
<dbReference type="EMBL" id="JBJKFK010000863">
    <property type="protein sequence ID" value="KAL3314949.1"/>
    <property type="molecule type" value="Genomic_DNA"/>
</dbReference>
<evidence type="ECO:0000256" key="3">
    <source>
        <dbReference type="ARBA" id="ARBA00017526"/>
    </source>
</evidence>
<dbReference type="InterPro" id="IPR002909">
    <property type="entry name" value="IPT_dom"/>
</dbReference>
<keyword evidence="6 7" id="KW-0653">Protein transport</keyword>
<evidence type="ECO:0000256" key="7">
    <source>
        <dbReference type="RuleBase" id="RU365069"/>
    </source>
</evidence>
<dbReference type="InterPro" id="IPR029175">
    <property type="entry name" value="EXOC2/Sec5"/>
</dbReference>
<reference evidence="10 11" key="1">
    <citation type="submission" date="2024-11" db="EMBL/GenBank/DDBJ databases">
        <title>Adaptive evolution of stress response genes in parasites aligns with host niche diversity.</title>
        <authorList>
            <person name="Hahn C."/>
            <person name="Resl P."/>
        </authorList>
    </citation>
    <scope>NUCLEOTIDE SEQUENCE [LARGE SCALE GENOMIC DNA]</scope>
    <source>
        <strain evidence="10">EGGRZ-B1_66</strain>
        <tissue evidence="10">Body</tissue>
    </source>
</reference>